<reference evidence="1" key="1">
    <citation type="submission" date="2023-04" db="EMBL/GenBank/DDBJ databases">
        <title>Candida boidinii NBRC 1967.</title>
        <authorList>
            <person name="Ichikawa N."/>
            <person name="Sato H."/>
            <person name="Tonouchi N."/>
        </authorList>
    </citation>
    <scope>NUCLEOTIDE SEQUENCE</scope>
    <source>
        <strain evidence="1">NBRC 1967</strain>
    </source>
</reference>
<gene>
    <name evidence="1" type="ORF">Cboi01_000463400</name>
</gene>
<dbReference type="EMBL" id="BSXV01003082">
    <property type="protein sequence ID" value="GME97507.1"/>
    <property type="molecule type" value="Genomic_DNA"/>
</dbReference>
<proteinExistence type="predicted"/>
<organism evidence="1 2">
    <name type="scientific">Candida boidinii</name>
    <name type="common">Yeast</name>
    <dbReference type="NCBI Taxonomy" id="5477"/>
    <lineage>
        <taxon>Eukaryota</taxon>
        <taxon>Fungi</taxon>
        <taxon>Dikarya</taxon>
        <taxon>Ascomycota</taxon>
        <taxon>Saccharomycotina</taxon>
        <taxon>Pichiomycetes</taxon>
        <taxon>Pichiales</taxon>
        <taxon>Pichiaceae</taxon>
        <taxon>Ogataea</taxon>
        <taxon>Ogataea/Candida clade</taxon>
    </lineage>
</organism>
<evidence type="ECO:0000313" key="2">
    <source>
        <dbReference type="Proteomes" id="UP001165101"/>
    </source>
</evidence>
<protein>
    <submittedName>
        <fullName evidence="1">Unnamed protein product</fullName>
    </submittedName>
</protein>
<dbReference type="Proteomes" id="UP001165101">
    <property type="component" value="Unassembled WGS sequence"/>
</dbReference>
<keyword evidence="2" id="KW-1185">Reference proteome</keyword>
<accession>A0ACB5TYM5</accession>
<name>A0ACB5TYM5_CANBO</name>
<comment type="caution">
    <text evidence="1">The sequence shown here is derived from an EMBL/GenBank/DDBJ whole genome shotgun (WGS) entry which is preliminary data.</text>
</comment>
<sequence>MQLKQLLFVILLGLIAYVQAKSSDQLQIGVLKKIPDTECPRKTKNGDKVSMHYIGTLADGTKFDASYDRGTPLEFTLGVGQVIKGWDQGLLEYVLSLTSKSI</sequence>
<evidence type="ECO:0000313" key="1">
    <source>
        <dbReference type="EMBL" id="GME97507.1"/>
    </source>
</evidence>